<proteinExistence type="predicted"/>
<sequence length="37" mass="4384">MWSASRFSRSHLENARRFSVLGSQLCMYILRLVLNKL</sequence>
<dbReference type="EMBL" id="GGEC01085578">
    <property type="protein sequence ID" value="MBX66062.1"/>
    <property type="molecule type" value="Transcribed_RNA"/>
</dbReference>
<organism evidence="1">
    <name type="scientific">Rhizophora mucronata</name>
    <name type="common">Asiatic mangrove</name>
    <dbReference type="NCBI Taxonomy" id="61149"/>
    <lineage>
        <taxon>Eukaryota</taxon>
        <taxon>Viridiplantae</taxon>
        <taxon>Streptophyta</taxon>
        <taxon>Embryophyta</taxon>
        <taxon>Tracheophyta</taxon>
        <taxon>Spermatophyta</taxon>
        <taxon>Magnoliopsida</taxon>
        <taxon>eudicotyledons</taxon>
        <taxon>Gunneridae</taxon>
        <taxon>Pentapetalae</taxon>
        <taxon>rosids</taxon>
        <taxon>fabids</taxon>
        <taxon>Malpighiales</taxon>
        <taxon>Rhizophoraceae</taxon>
        <taxon>Rhizophora</taxon>
    </lineage>
</organism>
<reference evidence="1" key="1">
    <citation type="submission" date="2018-02" db="EMBL/GenBank/DDBJ databases">
        <title>Rhizophora mucronata_Transcriptome.</title>
        <authorList>
            <person name="Meera S.P."/>
            <person name="Sreeshan A."/>
            <person name="Augustine A."/>
        </authorList>
    </citation>
    <scope>NUCLEOTIDE SEQUENCE</scope>
    <source>
        <tissue evidence="1">Leaf</tissue>
    </source>
</reference>
<evidence type="ECO:0000313" key="1">
    <source>
        <dbReference type="EMBL" id="MBX66062.1"/>
    </source>
</evidence>
<protein>
    <submittedName>
        <fullName evidence="1">Uncharacterized protein</fullName>
    </submittedName>
</protein>
<dbReference type="AlphaFoldDB" id="A0A2P2QGB9"/>
<name>A0A2P2QGB9_RHIMU</name>
<accession>A0A2P2QGB9</accession>